<feature type="domain" description="N-acetyltransferase" evidence="1">
    <location>
        <begin position="109"/>
        <end position="249"/>
    </location>
</feature>
<accession>A0AB39QHK2</accession>
<dbReference type="GO" id="GO:0034069">
    <property type="term" value="F:aminoglycoside N-acetyltransferase activity"/>
    <property type="evidence" value="ECO:0007669"/>
    <property type="project" value="TreeGrafter"/>
</dbReference>
<dbReference type="PANTHER" id="PTHR37817">
    <property type="entry name" value="N-ACETYLTRANSFERASE EIS"/>
    <property type="match status" value="1"/>
</dbReference>
<dbReference type="InterPro" id="IPR000182">
    <property type="entry name" value="GNAT_dom"/>
</dbReference>
<dbReference type="EC" id="2.3.-.-" evidence="2"/>
<protein>
    <submittedName>
        <fullName evidence="2">GNAT family N-acetyltransferase</fullName>
        <ecNumber evidence="2">2.3.-.-</ecNumber>
    </submittedName>
</protein>
<dbReference type="CDD" id="cd04301">
    <property type="entry name" value="NAT_SF"/>
    <property type="match status" value="1"/>
</dbReference>
<name>A0AB39QHK2_9ACTN</name>
<keyword evidence="2" id="KW-0808">Transferase</keyword>
<reference evidence="2" key="1">
    <citation type="submission" date="2024-07" db="EMBL/GenBank/DDBJ databases">
        <authorList>
            <person name="Yu S.T."/>
        </authorList>
    </citation>
    <scope>NUCLEOTIDE SEQUENCE</scope>
    <source>
        <strain evidence="2">R39</strain>
    </source>
</reference>
<dbReference type="AlphaFoldDB" id="A0AB39QHK2"/>
<dbReference type="RefSeq" id="WP_369221339.1">
    <property type="nucleotide sequence ID" value="NZ_CP163441.1"/>
</dbReference>
<dbReference type="InterPro" id="IPR051554">
    <property type="entry name" value="Acetyltransferase_Eis"/>
</dbReference>
<sequence>MTANFRQYLTGWGVVDAGDSDIDWFRSGLAQPQFNGVVRVRSLEEVEQIAATARERLAGVPWWWWVGPDSPAGTSSALAEHGAQEFTTIPVMVRPLDQAMDPTQSSPGLRIEAVSGDHRLRELVRTYSASMGVAADLESDIVRIESQRRDNADIVRLAAVLEGRVVGTTVVIAAHDVAGIFIVHVAETHRRLGIGTALTAAALRVGQDRGMRLAALAASPAGEPLYRRFGFVEVSQYRLFIFPVQCDPPLYGLRTGGGPLSGNGGDGRAQTSR</sequence>
<evidence type="ECO:0000313" key="2">
    <source>
        <dbReference type="EMBL" id="XDQ41741.1"/>
    </source>
</evidence>
<dbReference type="Pfam" id="PF00583">
    <property type="entry name" value="Acetyltransf_1"/>
    <property type="match status" value="1"/>
</dbReference>
<evidence type="ECO:0000259" key="1">
    <source>
        <dbReference type="PROSITE" id="PS51186"/>
    </source>
</evidence>
<dbReference type="GO" id="GO:0030649">
    <property type="term" value="P:aminoglycoside antibiotic catabolic process"/>
    <property type="evidence" value="ECO:0007669"/>
    <property type="project" value="TreeGrafter"/>
</dbReference>
<gene>
    <name evidence="2" type="ORF">AB5J52_05310</name>
</gene>
<dbReference type="PANTHER" id="PTHR37817:SF1">
    <property type="entry name" value="N-ACETYLTRANSFERASE EIS"/>
    <property type="match status" value="1"/>
</dbReference>
<dbReference type="SUPFAM" id="SSF55729">
    <property type="entry name" value="Acyl-CoA N-acyltransferases (Nat)"/>
    <property type="match status" value="1"/>
</dbReference>
<keyword evidence="2" id="KW-0012">Acyltransferase</keyword>
<dbReference type="InterPro" id="IPR016181">
    <property type="entry name" value="Acyl_CoA_acyltransferase"/>
</dbReference>
<dbReference type="PROSITE" id="PS51186">
    <property type="entry name" value="GNAT"/>
    <property type="match status" value="1"/>
</dbReference>
<proteinExistence type="predicted"/>
<organism evidence="2">
    <name type="scientific">Streptomyces sp. R39</name>
    <dbReference type="NCBI Taxonomy" id="3238631"/>
    <lineage>
        <taxon>Bacteria</taxon>
        <taxon>Bacillati</taxon>
        <taxon>Actinomycetota</taxon>
        <taxon>Actinomycetes</taxon>
        <taxon>Kitasatosporales</taxon>
        <taxon>Streptomycetaceae</taxon>
        <taxon>Streptomyces</taxon>
    </lineage>
</organism>
<dbReference type="EMBL" id="CP163441">
    <property type="protein sequence ID" value="XDQ41741.1"/>
    <property type="molecule type" value="Genomic_DNA"/>
</dbReference>
<dbReference type="Gene3D" id="3.40.630.30">
    <property type="match status" value="1"/>
</dbReference>